<evidence type="ECO:0000313" key="1">
    <source>
        <dbReference type="EMBL" id="GFT77047.1"/>
    </source>
</evidence>
<comment type="caution">
    <text evidence="1">The sequence shown here is derived from an EMBL/GenBank/DDBJ whole genome shotgun (WGS) entry which is preliminary data.</text>
</comment>
<keyword evidence="2" id="KW-1185">Reference proteome</keyword>
<reference evidence="1" key="1">
    <citation type="submission" date="2020-08" db="EMBL/GenBank/DDBJ databases">
        <title>Multicomponent nature underlies the extraordinary mechanical properties of spider dragline silk.</title>
        <authorList>
            <person name="Kono N."/>
            <person name="Nakamura H."/>
            <person name="Mori M."/>
            <person name="Yoshida Y."/>
            <person name="Ohtoshi R."/>
            <person name="Malay A.D."/>
            <person name="Moran D.A.P."/>
            <person name="Tomita M."/>
            <person name="Numata K."/>
            <person name="Arakawa K."/>
        </authorList>
    </citation>
    <scope>NUCLEOTIDE SEQUENCE</scope>
</reference>
<dbReference type="AlphaFoldDB" id="A0A8X6U3M4"/>
<gene>
    <name evidence="1" type="ORF">NPIL_698851</name>
</gene>
<sequence length="136" mass="15689">MVGTFAGEWFEKFCCLLLLRGFKRSKDFGEVFLLDRLLERLILEFYFLRLTIPETRTMCLVSDGMVLRKMLRGADYTPKHLFILGGDGLTQLTSKRTPTQKCLTPDPGCRALSHLHAAIDIREDTPRIRWKRGTPL</sequence>
<dbReference type="EMBL" id="BMAW01071217">
    <property type="protein sequence ID" value="GFT77047.1"/>
    <property type="molecule type" value="Genomic_DNA"/>
</dbReference>
<dbReference type="Proteomes" id="UP000887013">
    <property type="component" value="Unassembled WGS sequence"/>
</dbReference>
<evidence type="ECO:0000313" key="2">
    <source>
        <dbReference type="Proteomes" id="UP000887013"/>
    </source>
</evidence>
<protein>
    <submittedName>
        <fullName evidence="1">Uncharacterized protein</fullName>
    </submittedName>
</protein>
<name>A0A8X6U3M4_NEPPI</name>
<proteinExistence type="predicted"/>
<accession>A0A8X6U3M4</accession>
<organism evidence="1 2">
    <name type="scientific">Nephila pilipes</name>
    <name type="common">Giant wood spider</name>
    <name type="synonym">Nephila maculata</name>
    <dbReference type="NCBI Taxonomy" id="299642"/>
    <lineage>
        <taxon>Eukaryota</taxon>
        <taxon>Metazoa</taxon>
        <taxon>Ecdysozoa</taxon>
        <taxon>Arthropoda</taxon>
        <taxon>Chelicerata</taxon>
        <taxon>Arachnida</taxon>
        <taxon>Araneae</taxon>
        <taxon>Araneomorphae</taxon>
        <taxon>Entelegynae</taxon>
        <taxon>Araneoidea</taxon>
        <taxon>Nephilidae</taxon>
        <taxon>Nephila</taxon>
    </lineage>
</organism>